<accession>A0A398CJM6</accession>
<dbReference type="Proteomes" id="UP000266340">
    <property type="component" value="Unassembled WGS sequence"/>
</dbReference>
<organism evidence="2 3">
    <name type="scientific">Cohnella faecalis</name>
    <dbReference type="NCBI Taxonomy" id="2315694"/>
    <lineage>
        <taxon>Bacteria</taxon>
        <taxon>Bacillati</taxon>
        <taxon>Bacillota</taxon>
        <taxon>Bacilli</taxon>
        <taxon>Bacillales</taxon>
        <taxon>Paenibacillaceae</taxon>
        <taxon>Cohnella</taxon>
    </lineage>
</organism>
<keyword evidence="3" id="KW-1185">Reference proteome</keyword>
<dbReference type="OrthoDB" id="9769409at2"/>
<proteinExistence type="predicted"/>
<feature type="domain" description="Transposase zinc-ribbon" evidence="1">
    <location>
        <begin position="13"/>
        <end position="58"/>
    </location>
</feature>
<dbReference type="InterPro" id="IPR024442">
    <property type="entry name" value="Transposase_Zn_ribbon"/>
</dbReference>
<protein>
    <submittedName>
        <fullName evidence="2">Transposase</fullName>
    </submittedName>
</protein>
<gene>
    <name evidence="2" type="ORF">D3H35_20015</name>
</gene>
<name>A0A398CJM6_9BACL</name>
<dbReference type="EMBL" id="QXJM01000039">
    <property type="protein sequence ID" value="RIE02903.1"/>
    <property type="molecule type" value="Genomic_DNA"/>
</dbReference>
<evidence type="ECO:0000259" key="1">
    <source>
        <dbReference type="Pfam" id="PF12760"/>
    </source>
</evidence>
<dbReference type="AlphaFoldDB" id="A0A398CJM6"/>
<reference evidence="2 3" key="1">
    <citation type="submission" date="2018-09" db="EMBL/GenBank/DDBJ databases">
        <title>Cohnella cavernae sp. nov., isolated from a karst cave.</title>
        <authorList>
            <person name="Zhu H."/>
        </authorList>
    </citation>
    <scope>NUCLEOTIDE SEQUENCE [LARGE SCALE GENOMIC DNA]</scope>
    <source>
        <strain evidence="2 3">K2E09-144</strain>
    </source>
</reference>
<evidence type="ECO:0000313" key="3">
    <source>
        <dbReference type="Proteomes" id="UP000266340"/>
    </source>
</evidence>
<sequence>MNNESIHPFMDKEEDCQLALFAAKWPDGFRCPHCSHPHAAVIRTRRLPLYQCRSCRLQTSLIASTIMEGSRTSLTKWFQAIHLHSLPSGISASRLSRIINVTYKTAWLICHKIRHAMSSSEDSRRLAGLVRINASLYGRYESAHSDFPSMQVPLLIAASIGPHGEPEHMKIKLMKEFAQRKSITMQGVHTFIENHLSDDSLAEVIGTQSFYRLRKLRCPILKQTVQEARVWIRDTFQGIGPKHLQVYLDQFIWMLNARKTAENHPFDTLLSLSASLPVITYPVLIGKYPNSAQIRSRPQSKAA</sequence>
<evidence type="ECO:0000313" key="2">
    <source>
        <dbReference type="EMBL" id="RIE02903.1"/>
    </source>
</evidence>
<comment type="caution">
    <text evidence="2">The sequence shown here is derived from an EMBL/GenBank/DDBJ whole genome shotgun (WGS) entry which is preliminary data.</text>
</comment>
<dbReference type="RefSeq" id="WP_119150933.1">
    <property type="nucleotide sequence ID" value="NZ_JBHSOV010000055.1"/>
</dbReference>
<dbReference type="Pfam" id="PF12760">
    <property type="entry name" value="Zn_ribbon_IS1595"/>
    <property type="match status" value="1"/>
</dbReference>